<dbReference type="VEuPathDB" id="TrichDB:TVAG_217330"/>
<name>A2EZB5_TRIV3</name>
<dbReference type="Proteomes" id="UP000001542">
    <property type="component" value="Unassembled WGS sequence"/>
</dbReference>
<sequence>MNDCLEIMLEIAGKIVQKQVVFEYLLSHGLINNWGMVDIWEMLQKFQNCENQFFRFEAISALTQFQKDNLYPDASKRVFDGLQYDLTLKEFENSEELQFEMNSAPNLDTLSVRGSLLKLIKQNEGDSEFNEDNSLKINGIDLIYTDDESHSFALYILAYLEYEIDDSDQEFLLSTMNPTSLVVLNMIDKELAFGIAIYQKTDDKLLNYALNFIKQNNIVDNSHDIEELFKEFEDKIPKDQIVVDTDEIDEILLKIISEIQENQDLDIEFLQKIMGVSCYFMQKYVEVNCCSNLLQIFLNSAKKMEIVPYQLISVLFNSIFEVINEKSLLEENVYYELCEICLDSKRFDINPVIFQFISAILAIIKCGYTYSYAPFLLIASILKICPELSDIVIELVSDRLPKIEDDDTGMISCWSIMFSAAIIACDGDFAFVPNKALDKWMSNVPLLKNNFVLKFASKALSVLAKETNEKKYLDTLDKILNVTPENDEDYFDYENYEFILNELLK</sequence>
<organism evidence="1 2">
    <name type="scientific">Trichomonas vaginalis (strain ATCC PRA-98 / G3)</name>
    <dbReference type="NCBI Taxonomy" id="412133"/>
    <lineage>
        <taxon>Eukaryota</taxon>
        <taxon>Metamonada</taxon>
        <taxon>Parabasalia</taxon>
        <taxon>Trichomonadida</taxon>
        <taxon>Trichomonadidae</taxon>
        <taxon>Trichomonas</taxon>
    </lineage>
</organism>
<dbReference type="RefSeq" id="XP_001330476.1">
    <property type="nucleotide sequence ID" value="XM_001330441.1"/>
</dbReference>
<reference evidence="1" key="2">
    <citation type="journal article" date="2007" name="Science">
        <title>Draft genome sequence of the sexually transmitted pathogen Trichomonas vaginalis.</title>
        <authorList>
            <person name="Carlton J.M."/>
            <person name="Hirt R.P."/>
            <person name="Silva J.C."/>
            <person name="Delcher A.L."/>
            <person name="Schatz M."/>
            <person name="Zhao Q."/>
            <person name="Wortman J.R."/>
            <person name="Bidwell S.L."/>
            <person name="Alsmark U.C.M."/>
            <person name="Besteiro S."/>
            <person name="Sicheritz-Ponten T."/>
            <person name="Noel C.J."/>
            <person name="Dacks J.B."/>
            <person name="Foster P.G."/>
            <person name="Simillion C."/>
            <person name="Van de Peer Y."/>
            <person name="Miranda-Saavedra D."/>
            <person name="Barton G.J."/>
            <person name="Westrop G.D."/>
            <person name="Mueller S."/>
            <person name="Dessi D."/>
            <person name="Fiori P.L."/>
            <person name="Ren Q."/>
            <person name="Paulsen I."/>
            <person name="Zhang H."/>
            <person name="Bastida-Corcuera F.D."/>
            <person name="Simoes-Barbosa A."/>
            <person name="Brown M.T."/>
            <person name="Hayes R.D."/>
            <person name="Mukherjee M."/>
            <person name="Okumura C.Y."/>
            <person name="Schneider R."/>
            <person name="Smith A.J."/>
            <person name="Vanacova S."/>
            <person name="Villalvazo M."/>
            <person name="Haas B.J."/>
            <person name="Pertea M."/>
            <person name="Feldblyum T.V."/>
            <person name="Utterback T.R."/>
            <person name="Shu C.L."/>
            <person name="Osoegawa K."/>
            <person name="de Jong P.J."/>
            <person name="Hrdy I."/>
            <person name="Horvathova L."/>
            <person name="Zubacova Z."/>
            <person name="Dolezal P."/>
            <person name="Malik S.B."/>
            <person name="Logsdon J.M. Jr."/>
            <person name="Henze K."/>
            <person name="Gupta A."/>
            <person name="Wang C.C."/>
            <person name="Dunne R.L."/>
            <person name="Upcroft J.A."/>
            <person name="Upcroft P."/>
            <person name="White O."/>
            <person name="Salzberg S.L."/>
            <person name="Tang P."/>
            <person name="Chiu C.-H."/>
            <person name="Lee Y.-S."/>
            <person name="Embley T.M."/>
            <person name="Coombs G.H."/>
            <person name="Mottram J.C."/>
            <person name="Tachezy J."/>
            <person name="Fraser-Liggett C.M."/>
            <person name="Johnson P.J."/>
        </authorList>
    </citation>
    <scope>NUCLEOTIDE SEQUENCE [LARGE SCALE GENOMIC DNA]</scope>
    <source>
        <strain evidence="1">G3</strain>
    </source>
</reference>
<dbReference type="VEuPathDB" id="TrichDB:TVAGG3_0136460"/>
<keyword evidence="2" id="KW-1185">Reference proteome</keyword>
<accession>A2EZB5</accession>
<evidence type="ECO:0000313" key="1">
    <source>
        <dbReference type="EMBL" id="EAY01996.1"/>
    </source>
</evidence>
<dbReference type="EMBL" id="DS113550">
    <property type="protein sequence ID" value="EAY01996.1"/>
    <property type="molecule type" value="Genomic_DNA"/>
</dbReference>
<dbReference type="AlphaFoldDB" id="A2EZB5"/>
<protein>
    <submittedName>
        <fullName evidence="1">Uncharacterized protein</fullName>
    </submittedName>
</protein>
<dbReference type="KEGG" id="tva:4759825"/>
<proteinExistence type="predicted"/>
<evidence type="ECO:0000313" key="2">
    <source>
        <dbReference type="Proteomes" id="UP000001542"/>
    </source>
</evidence>
<gene>
    <name evidence="1" type="ORF">TVAG_217330</name>
</gene>
<reference evidence="1" key="1">
    <citation type="submission" date="2006-10" db="EMBL/GenBank/DDBJ databases">
        <authorList>
            <person name="Amadeo P."/>
            <person name="Zhao Q."/>
            <person name="Wortman J."/>
            <person name="Fraser-Liggett C."/>
            <person name="Carlton J."/>
        </authorList>
    </citation>
    <scope>NUCLEOTIDE SEQUENCE</scope>
    <source>
        <strain evidence="1">G3</strain>
    </source>
</reference>
<dbReference type="InParanoid" id="A2EZB5"/>